<evidence type="ECO:0000256" key="1">
    <source>
        <dbReference type="SAM" id="MobiDB-lite"/>
    </source>
</evidence>
<evidence type="ECO:0000313" key="2">
    <source>
        <dbReference type="EMBL" id="MFC0533284.1"/>
    </source>
</evidence>
<sequence>MTSREEAERLLKSIGEDDIVEIDEEGRPRQTGTSMAAPREKPVAGISDSKGEYSRLFPGWSA</sequence>
<dbReference type="RefSeq" id="WP_377260684.1">
    <property type="nucleotide sequence ID" value="NZ_JBHLUH010000080.1"/>
</dbReference>
<feature type="region of interest" description="Disordered" evidence="1">
    <location>
        <begin position="22"/>
        <end position="62"/>
    </location>
</feature>
<keyword evidence="3" id="KW-1185">Reference proteome</keyword>
<protein>
    <submittedName>
        <fullName evidence="2">Uncharacterized protein</fullName>
    </submittedName>
</protein>
<gene>
    <name evidence="2" type="ORF">ACFFIA_37320</name>
</gene>
<evidence type="ECO:0000313" key="3">
    <source>
        <dbReference type="Proteomes" id="UP001589867"/>
    </source>
</evidence>
<reference evidence="2 3" key="1">
    <citation type="submission" date="2024-09" db="EMBL/GenBank/DDBJ databases">
        <authorList>
            <person name="Sun Q."/>
            <person name="Mori K."/>
        </authorList>
    </citation>
    <scope>NUCLEOTIDE SEQUENCE [LARGE SCALE GENOMIC DNA]</scope>
    <source>
        <strain evidence="2 3">TBRC 3947</strain>
    </source>
</reference>
<proteinExistence type="predicted"/>
<comment type="caution">
    <text evidence="2">The sequence shown here is derived from an EMBL/GenBank/DDBJ whole genome shotgun (WGS) entry which is preliminary data.</text>
</comment>
<dbReference type="EMBL" id="JBHLUH010000080">
    <property type="protein sequence ID" value="MFC0533284.1"/>
    <property type="molecule type" value="Genomic_DNA"/>
</dbReference>
<dbReference type="Proteomes" id="UP001589867">
    <property type="component" value="Unassembled WGS sequence"/>
</dbReference>
<accession>A0ABV6MFD0</accession>
<name>A0ABV6MFD0_9ACTN</name>
<organism evidence="2 3">
    <name type="scientific">Phytohabitans kaempferiae</name>
    <dbReference type="NCBI Taxonomy" id="1620943"/>
    <lineage>
        <taxon>Bacteria</taxon>
        <taxon>Bacillati</taxon>
        <taxon>Actinomycetota</taxon>
        <taxon>Actinomycetes</taxon>
        <taxon>Micromonosporales</taxon>
        <taxon>Micromonosporaceae</taxon>
    </lineage>
</organism>